<evidence type="ECO:0000313" key="1">
    <source>
        <dbReference type="EMBL" id="KAL2074454.1"/>
    </source>
</evidence>
<name>A0ABR4CX10_9HELO</name>
<sequence>MSLWTEEHNTSYQNKSAGTRSIVRFVDLTSPLSLAFPALVRPVPFAGTRVSVLERFRLADVRANKEQWSHKSGSRTGQK</sequence>
<evidence type="ECO:0000313" key="2">
    <source>
        <dbReference type="Proteomes" id="UP001595075"/>
    </source>
</evidence>
<dbReference type="Proteomes" id="UP001595075">
    <property type="component" value="Unassembled WGS sequence"/>
</dbReference>
<dbReference type="EMBL" id="JAZHXI010000002">
    <property type="protein sequence ID" value="KAL2074454.1"/>
    <property type="molecule type" value="Genomic_DNA"/>
</dbReference>
<comment type="caution">
    <text evidence="1">The sequence shown here is derived from an EMBL/GenBank/DDBJ whole genome shotgun (WGS) entry which is preliminary data.</text>
</comment>
<accession>A0ABR4CX10</accession>
<keyword evidence="2" id="KW-1185">Reference proteome</keyword>
<protein>
    <submittedName>
        <fullName evidence="1">Uncharacterized protein</fullName>
    </submittedName>
</protein>
<proteinExistence type="predicted"/>
<reference evidence="1 2" key="1">
    <citation type="journal article" date="2024" name="Commun. Biol.">
        <title>Comparative genomic analysis of thermophilic fungi reveals convergent evolutionary adaptations and gene losses.</title>
        <authorList>
            <person name="Steindorff A.S."/>
            <person name="Aguilar-Pontes M.V."/>
            <person name="Robinson A.J."/>
            <person name="Andreopoulos B."/>
            <person name="LaButti K."/>
            <person name="Kuo A."/>
            <person name="Mondo S."/>
            <person name="Riley R."/>
            <person name="Otillar R."/>
            <person name="Haridas S."/>
            <person name="Lipzen A."/>
            <person name="Grimwood J."/>
            <person name="Schmutz J."/>
            <person name="Clum A."/>
            <person name="Reid I.D."/>
            <person name="Moisan M.C."/>
            <person name="Butler G."/>
            <person name="Nguyen T.T.M."/>
            <person name="Dewar K."/>
            <person name="Conant G."/>
            <person name="Drula E."/>
            <person name="Henrissat B."/>
            <person name="Hansel C."/>
            <person name="Singer S."/>
            <person name="Hutchinson M.I."/>
            <person name="de Vries R.P."/>
            <person name="Natvig D.O."/>
            <person name="Powell A.J."/>
            <person name="Tsang A."/>
            <person name="Grigoriev I.V."/>
        </authorList>
    </citation>
    <scope>NUCLEOTIDE SEQUENCE [LARGE SCALE GENOMIC DNA]</scope>
    <source>
        <strain evidence="1 2">CBS 494.80</strain>
    </source>
</reference>
<gene>
    <name evidence="1" type="ORF">VTL71DRAFT_8232</name>
</gene>
<organism evidence="1 2">
    <name type="scientific">Oculimacula yallundae</name>
    <dbReference type="NCBI Taxonomy" id="86028"/>
    <lineage>
        <taxon>Eukaryota</taxon>
        <taxon>Fungi</taxon>
        <taxon>Dikarya</taxon>
        <taxon>Ascomycota</taxon>
        <taxon>Pezizomycotina</taxon>
        <taxon>Leotiomycetes</taxon>
        <taxon>Helotiales</taxon>
        <taxon>Ploettnerulaceae</taxon>
        <taxon>Oculimacula</taxon>
    </lineage>
</organism>
<feature type="non-terminal residue" evidence="1">
    <location>
        <position position="79"/>
    </location>
</feature>